<evidence type="ECO:0000313" key="1">
    <source>
        <dbReference type="EMBL" id="PSN58783.1"/>
    </source>
</evidence>
<dbReference type="Proteomes" id="UP000240883">
    <property type="component" value="Unassembled WGS sequence"/>
</dbReference>
<reference evidence="1 2" key="1">
    <citation type="journal article" date="2018" name="Front. Microbiol.">
        <title>Genome-Wide Analysis of Corynespora cassiicola Leaf Fall Disease Putative Effectors.</title>
        <authorList>
            <person name="Lopez D."/>
            <person name="Ribeiro S."/>
            <person name="Label P."/>
            <person name="Fumanal B."/>
            <person name="Venisse J.S."/>
            <person name="Kohler A."/>
            <person name="de Oliveira R.R."/>
            <person name="Labutti K."/>
            <person name="Lipzen A."/>
            <person name="Lail K."/>
            <person name="Bauer D."/>
            <person name="Ohm R.A."/>
            <person name="Barry K.W."/>
            <person name="Spatafora J."/>
            <person name="Grigoriev I.V."/>
            <person name="Martin F.M."/>
            <person name="Pujade-Renaud V."/>
        </authorList>
    </citation>
    <scope>NUCLEOTIDE SEQUENCE [LARGE SCALE GENOMIC DNA]</scope>
    <source>
        <strain evidence="1 2">Philippines</strain>
    </source>
</reference>
<dbReference type="AlphaFoldDB" id="A0A2T2MZZ6"/>
<gene>
    <name evidence="1" type="ORF">BS50DRAFT_580471</name>
</gene>
<dbReference type="EMBL" id="KZ678197">
    <property type="protein sequence ID" value="PSN58783.1"/>
    <property type="molecule type" value="Genomic_DNA"/>
</dbReference>
<evidence type="ECO:0000313" key="2">
    <source>
        <dbReference type="Proteomes" id="UP000240883"/>
    </source>
</evidence>
<keyword evidence="2" id="KW-1185">Reference proteome</keyword>
<protein>
    <submittedName>
        <fullName evidence="1">Uncharacterized protein</fullName>
    </submittedName>
</protein>
<organism evidence="1 2">
    <name type="scientific">Corynespora cassiicola Philippines</name>
    <dbReference type="NCBI Taxonomy" id="1448308"/>
    <lineage>
        <taxon>Eukaryota</taxon>
        <taxon>Fungi</taxon>
        <taxon>Dikarya</taxon>
        <taxon>Ascomycota</taxon>
        <taxon>Pezizomycotina</taxon>
        <taxon>Dothideomycetes</taxon>
        <taxon>Pleosporomycetidae</taxon>
        <taxon>Pleosporales</taxon>
        <taxon>Corynesporascaceae</taxon>
        <taxon>Corynespora</taxon>
    </lineage>
</organism>
<accession>A0A2T2MZZ6</accession>
<proteinExistence type="predicted"/>
<name>A0A2T2MZZ6_CORCC</name>
<sequence>MTAGLHRTTDQLCRNSILPESQPLTGQALLPVSACAAFFHTVDAANGDTHGDGASRQRTVLSFHRALLRTKLGVAWPFSTD</sequence>